<keyword evidence="11" id="KW-1133">Transmembrane helix</keyword>
<evidence type="ECO:0000256" key="11">
    <source>
        <dbReference type="ARBA" id="ARBA00022989"/>
    </source>
</evidence>
<keyword evidence="5" id="KW-0597">Phosphoprotein</keyword>
<comment type="pathway">
    <text evidence="2">Protein modification; protein glycosylation.</text>
</comment>
<evidence type="ECO:0000256" key="16">
    <source>
        <dbReference type="ARBA" id="ARBA00045071"/>
    </source>
</evidence>
<evidence type="ECO:0000256" key="8">
    <source>
        <dbReference type="ARBA" id="ARBA00022692"/>
    </source>
</evidence>
<keyword evidence="9" id="KW-0256">Endoplasmic reticulum</keyword>
<keyword evidence="10" id="KW-0735">Signal-anchor</keyword>
<dbReference type="EC" id="2.4.1.142" evidence="3"/>
<dbReference type="Proteomes" id="UP001652624">
    <property type="component" value="Chromosome 15"/>
</dbReference>
<evidence type="ECO:0000313" key="21">
    <source>
        <dbReference type="Proteomes" id="UP001652624"/>
    </source>
</evidence>
<name>A0A1S2ZNE3_ERIEU</name>
<reference evidence="22" key="1">
    <citation type="submission" date="2025-08" db="UniProtKB">
        <authorList>
            <consortium name="RefSeq"/>
        </authorList>
    </citation>
    <scope>IDENTIFICATION</scope>
</reference>
<accession>A0A1S2ZNE3</accession>
<evidence type="ECO:0000256" key="20">
    <source>
        <dbReference type="SAM" id="SignalP"/>
    </source>
</evidence>
<evidence type="ECO:0000256" key="15">
    <source>
        <dbReference type="ARBA" id="ARBA00033088"/>
    </source>
</evidence>
<feature type="signal peptide" evidence="20">
    <location>
        <begin position="1"/>
        <end position="27"/>
    </location>
</feature>
<keyword evidence="21" id="KW-1185">Reference proteome</keyword>
<dbReference type="GO" id="GO:0004578">
    <property type="term" value="F:chitobiosyldiphosphodolichol beta-mannosyltransferase activity"/>
    <property type="evidence" value="ECO:0007669"/>
    <property type="project" value="UniProtKB-EC"/>
</dbReference>
<proteinExistence type="inferred from homology"/>
<dbReference type="GO" id="GO:0005789">
    <property type="term" value="C:endoplasmic reticulum membrane"/>
    <property type="evidence" value="ECO:0007669"/>
    <property type="project" value="UniProtKB-SubCell"/>
</dbReference>
<dbReference type="PANTHER" id="PTHR13036">
    <property type="entry name" value="BETA1,4 MANNOSYLTRANSFERASE"/>
    <property type="match status" value="1"/>
</dbReference>
<dbReference type="SUPFAM" id="SSF53756">
    <property type="entry name" value="UDP-Glycosyltransferase/glycogen phosphorylase"/>
    <property type="match status" value="1"/>
</dbReference>
<evidence type="ECO:0000256" key="4">
    <source>
        <dbReference type="ARBA" id="ARBA00015841"/>
    </source>
</evidence>
<evidence type="ECO:0000256" key="5">
    <source>
        <dbReference type="ARBA" id="ARBA00022553"/>
    </source>
</evidence>
<keyword evidence="8" id="KW-0812">Transmembrane</keyword>
<protein>
    <recommendedName>
        <fullName evidence="4">Chitobiosyldiphosphodolichol beta-mannosyltransferase</fullName>
        <ecNumber evidence="3">2.4.1.142</ecNumber>
    </recommendedName>
    <alternativeName>
        <fullName evidence="19">Asparagine-linked glycosylation protein 1 homolog</fullName>
    </alternativeName>
    <alternativeName>
        <fullName evidence="14">Beta-1,4-mannosyltransferase</fullName>
    </alternativeName>
    <alternativeName>
        <fullName evidence="15">GDP-Man:GlcNAc2-PP-dolichol mannosyltransferase</fullName>
    </alternativeName>
    <alternativeName>
        <fullName evidence="13">GDP-mannose-dolichol diphosphochitobiose mannosyltransferase</fullName>
    </alternativeName>
</protein>
<evidence type="ECO:0000256" key="1">
    <source>
        <dbReference type="ARBA" id="ARBA00004389"/>
    </source>
</evidence>
<dbReference type="FunFam" id="3.40.50.2000:FF:000096">
    <property type="entry name" value="ALG1, chitobiosyldiphosphodolichol beta-mannosyltransferase"/>
    <property type="match status" value="1"/>
</dbReference>
<dbReference type="AlphaFoldDB" id="A0A1S2ZNE3"/>
<evidence type="ECO:0000256" key="19">
    <source>
        <dbReference type="ARBA" id="ARBA00082785"/>
    </source>
</evidence>
<comment type="subcellular location">
    <subcellularLocation>
        <location evidence="1">Endoplasmic reticulum membrane</location>
        <topology evidence="1">Single-pass membrane protein</topology>
    </subcellularLocation>
</comment>
<dbReference type="eggNOG" id="KOG2941">
    <property type="taxonomic scope" value="Eukaryota"/>
</dbReference>
<evidence type="ECO:0000256" key="3">
    <source>
        <dbReference type="ARBA" id="ARBA00012611"/>
    </source>
</evidence>
<keyword evidence="12" id="KW-0472">Membrane</keyword>
<dbReference type="PANTHER" id="PTHR13036:SF0">
    <property type="entry name" value="CHITOBIOSYLDIPHOSPHODOLICHOL BETA-MANNOSYLTRANSFERASE"/>
    <property type="match status" value="1"/>
</dbReference>
<dbReference type="OrthoDB" id="614844at2759"/>
<organism evidence="21 22">
    <name type="scientific">Erinaceus europaeus</name>
    <name type="common">Western European hedgehog</name>
    <dbReference type="NCBI Taxonomy" id="9365"/>
    <lineage>
        <taxon>Eukaryota</taxon>
        <taxon>Metazoa</taxon>
        <taxon>Chordata</taxon>
        <taxon>Craniata</taxon>
        <taxon>Vertebrata</taxon>
        <taxon>Euteleostomi</taxon>
        <taxon>Mammalia</taxon>
        <taxon>Eutheria</taxon>
        <taxon>Laurasiatheria</taxon>
        <taxon>Eulipotyphla</taxon>
        <taxon>Erinaceidae</taxon>
        <taxon>Erinaceinae</taxon>
        <taxon>Erinaceus</taxon>
    </lineage>
</organism>
<dbReference type="Gene3D" id="3.40.50.2000">
    <property type="entry name" value="Glycogen Phosphorylase B"/>
    <property type="match status" value="1"/>
</dbReference>
<evidence type="ECO:0000256" key="12">
    <source>
        <dbReference type="ARBA" id="ARBA00023136"/>
    </source>
</evidence>
<comment type="similarity">
    <text evidence="18">Belongs to the glycosyltransferase group 1 family. Glycosyltransferase 33 subfamily.</text>
</comment>
<dbReference type="CTD" id="56052"/>
<evidence type="ECO:0000256" key="9">
    <source>
        <dbReference type="ARBA" id="ARBA00022824"/>
    </source>
</evidence>
<evidence type="ECO:0000256" key="18">
    <source>
        <dbReference type="ARBA" id="ARBA00061237"/>
    </source>
</evidence>
<evidence type="ECO:0000256" key="7">
    <source>
        <dbReference type="ARBA" id="ARBA00022679"/>
    </source>
</evidence>
<dbReference type="InParanoid" id="A0A1S2ZNE3"/>
<evidence type="ECO:0000256" key="13">
    <source>
        <dbReference type="ARBA" id="ARBA00031434"/>
    </source>
</evidence>
<dbReference type="GeneID" id="103112568"/>
<comment type="function">
    <text evidence="17">Mannosyltransferase that operates in the biosynthetic pathway of dolichol-linked oligosaccharides, the glycan precursors employed in protein asparagine (N)-glycosylation. The assembly of dolichol-linked oligosaccharides begins on the cytosolic side of the endoplasmic reticulum membrane and finishes in its lumen. The sequential addition of sugars to dolichol pyrophosphate produces dolichol-linked oligosaccharides containing fourteen sugars, including two GlcNAcs, nine mannoses and three glucoses. Once assembled, the oligosaccharide is transferred from the lipid to nascent proteins by oligosaccharyltransferases. Catalyzes, on the cytoplasmic face of the endoplasmic reticulum, the addition of the first mannose residues to the dolichol-linked oligosaccharide chain, to produce Man1GlcNAc(2)-PP-dolichol core oligosaccharide. Man1GlcNAc(2)-PP-dolichol is a substrate for ALG2, the following enzyme in the biosynthetic pathway.</text>
</comment>
<evidence type="ECO:0000256" key="10">
    <source>
        <dbReference type="ARBA" id="ARBA00022968"/>
    </source>
</evidence>
<dbReference type="STRING" id="9365.ENSEEUP00000013217"/>
<sequence>MAASCLALLLPPLLLLLLLLLLLGAEAAWKRRSRGRAAPHVAVVVLGDVGRSPRMQYHALSLASHGFFVTLLGYCDSKPHDELLQNEKIQIVSLTELKRFAVGPHILQYGVKVVFQAVHLMWKLMWRQPAAYIFLQNPPGLPAIAVCWFVGCLCGSKLVIDWHNYGYSIMALVHGPSHPLVLLAKWYEKLFGRLSYLNLCVTKAMQEDLAENWGIRAVTVYDKPASFFRETPLDVQHQLFVKLGRTYPAFRACSESSDPAVERSAFTQRDLQSGLVTRPRGRPALLVSSTSWTEDEDFSILLAALEKFEQLLLNGESLPPLVCVITGKGPLKEFYSRLLSQKQLQHVQVCTPWLEAEDYPRLLGSADLGVSLHTSSSGLDLPMKVVDMFGCCLPVCAASFRCLHELVKHEENGLVFRDAEELAAQLQMLFFKFPDPAGKLSLFRKNLQGSEPLCWEESWRHTVLPLLVDT</sequence>
<evidence type="ECO:0000256" key="14">
    <source>
        <dbReference type="ARBA" id="ARBA00031566"/>
    </source>
</evidence>
<dbReference type="InterPro" id="IPR026051">
    <property type="entry name" value="ALG1-like"/>
</dbReference>
<dbReference type="RefSeq" id="XP_007522071.1">
    <property type="nucleotide sequence ID" value="XM_007522009.3"/>
</dbReference>
<dbReference type="CDD" id="cd03816">
    <property type="entry name" value="GT33_ALG1-like"/>
    <property type="match status" value="1"/>
</dbReference>
<evidence type="ECO:0000313" key="22">
    <source>
        <dbReference type="RefSeq" id="XP_007522071.1"/>
    </source>
</evidence>
<keyword evidence="7" id="KW-0808">Transferase</keyword>
<keyword evidence="20" id="KW-0732">Signal</keyword>
<keyword evidence="6" id="KW-0328">Glycosyltransferase</keyword>
<dbReference type="FunCoup" id="A0A1S2ZNE3">
    <property type="interactions" value="3312"/>
</dbReference>
<comment type="catalytic activity">
    <reaction evidence="16">
        <text>an N,N'-diacetylchitobiosyl-diphospho-di-trans,poly-cis-dolichol + GDP-alpha-D-mannose = a beta-D-Man-(1-&gt;4)-beta-D-GlcNAc-(1-&gt;4)-alpha-D-GlcNAc-diphospho-di-trans,poly-cis-dolichol + GDP + H(+)</text>
        <dbReference type="Rhea" id="RHEA:13865"/>
        <dbReference type="Rhea" id="RHEA-COMP:19510"/>
        <dbReference type="Rhea" id="RHEA-COMP:19511"/>
        <dbReference type="ChEBI" id="CHEBI:15378"/>
        <dbReference type="ChEBI" id="CHEBI:57269"/>
        <dbReference type="ChEBI" id="CHEBI:57527"/>
        <dbReference type="ChEBI" id="CHEBI:58189"/>
        <dbReference type="ChEBI" id="CHEBI:58472"/>
        <dbReference type="EC" id="2.4.1.142"/>
    </reaction>
    <physiologicalReaction direction="left-to-right" evidence="16">
        <dbReference type="Rhea" id="RHEA:13866"/>
    </physiologicalReaction>
</comment>
<feature type="chain" id="PRO_5010352980" description="Chitobiosyldiphosphodolichol beta-mannosyltransferase" evidence="20">
    <location>
        <begin position="28"/>
        <end position="470"/>
    </location>
</feature>
<evidence type="ECO:0000256" key="2">
    <source>
        <dbReference type="ARBA" id="ARBA00004922"/>
    </source>
</evidence>
<evidence type="ECO:0000256" key="6">
    <source>
        <dbReference type="ARBA" id="ARBA00022676"/>
    </source>
</evidence>
<evidence type="ECO:0000256" key="17">
    <source>
        <dbReference type="ARBA" id="ARBA00056362"/>
    </source>
</evidence>
<gene>
    <name evidence="22" type="primary">ALG1</name>
</gene>
<dbReference type="Pfam" id="PF13692">
    <property type="entry name" value="Glyco_trans_1_4"/>
    <property type="match status" value="1"/>
</dbReference>